<dbReference type="AlphaFoldDB" id="A0A068RDW8"/>
<feature type="domain" description="HTH cro/C1-type" evidence="1">
    <location>
        <begin position="9"/>
        <end position="51"/>
    </location>
</feature>
<dbReference type="SUPFAM" id="SSF47413">
    <property type="entry name" value="lambda repressor-like DNA-binding domains"/>
    <property type="match status" value="1"/>
</dbReference>
<evidence type="ECO:0000313" key="2">
    <source>
        <dbReference type="EMBL" id="CDG49157.1"/>
    </source>
</evidence>
<reference evidence="2" key="1">
    <citation type="submission" date="2013-06" db="EMBL/GenBank/DDBJ databases">
        <authorList>
            <person name="Mazano-Marin A."/>
        </authorList>
    </citation>
    <scope>NUCLEOTIDE SEQUENCE</scope>
    <source>
        <strain evidence="2">SCt-VLC</strain>
    </source>
</reference>
<evidence type="ECO:0000259" key="1">
    <source>
        <dbReference type="PROSITE" id="PS50943"/>
    </source>
</evidence>
<dbReference type="CDD" id="cd00093">
    <property type="entry name" value="HTH_XRE"/>
    <property type="match status" value="1"/>
</dbReference>
<dbReference type="Pfam" id="PF01381">
    <property type="entry name" value="HTH_3"/>
    <property type="match status" value="1"/>
</dbReference>
<dbReference type="RefSeq" id="WP_040264559.1">
    <property type="nucleotide sequence ID" value="NZ_FR904243.1"/>
</dbReference>
<dbReference type="SMART" id="SM00530">
    <property type="entry name" value="HTH_XRE"/>
    <property type="match status" value="1"/>
</dbReference>
<proteinExistence type="predicted"/>
<dbReference type="PROSITE" id="PS50943">
    <property type="entry name" value="HTH_CROC1"/>
    <property type="match status" value="1"/>
</dbReference>
<dbReference type="InterPro" id="IPR001387">
    <property type="entry name" value="Cro/C1-type_HTH"/>
</dbReference>
<dbReference type="EMBL" id="FR904243">
    <property type="protein sequence ID" value="CDG49157.1"/>
    <property type="molecule type" value="Genomic_DNA"/>
</dbReference>
<dbReference type="OrthoDB" id="6302218at2"/>
<gene>
    <name evidence="2" type="ORF">SCTVLC_2529</name>
</gene>
<organism evidence="2">
    <name type="scientific">Serratia symbiotica SCt-VLC</name>
    <dbReference type="NCBI Taxonomy" id="1347341"/>
    <lineage>
        <taxon>Bacteria</taxon>
        <taxon>Pseudomonadati</taxon>
        <taxon>Pseudomonadota</taxon>
        <taxon>Gammaproteobacteria</taxon>
        <taxon>Enterobacterales</taxon>
        <taxon>Yersiniaceae</taxon>
        <taxon>Serratia</taxon>
        <taxon>Serratia symbiotica</taxon>
    </lineage>
</organism>
<protein>
    <submittedName>
        <fullName evidence="2">Helix-turn-helix domain-containing protein</fullName>
    </submittedName>
</protein>
<accession>A0A068RDW8</accession>
<dbReference type="Gene3D" id="1.10.260.40">
    <property type="entry name" value="lambda repressor-like DNA-binding domains"/>
    <property type="match status" value="1"/>
</dbReference>
<dbReference type="GO" id="GO:0003677">
    <property type="term" value="F:DNA binding"/>
    <property type="evidence" value="ECO:0007669"/>
    <property type="project" value="InterPro"/>
</dbReference>
<name>A0A068RDW8_9GAMM</name>
<reference evidence="2" key="2">
    <citation type="journal article" date="2014" name="Genome Biol. Evol.">
        <title>Settling down: the genome of Serratia symbiotica from the aphid Cinara tujafilina zooms in on the process of accommodation to a cooperative intracellular life.</title>
        <authorList>
            <person name="Manzano-Marin A."/>
            <person name="Latorre A."/>
        </authorList>
    </citation>
    <scope>NUCLEOTIDE SEQUENCE</scope>
    <source>
        <strain evidence="2">SCt-VLC</strain>
    </source>
</reference>
<sequence length="99" mass="11416">MSIIQSEKLKLIRESERLRVKEVADMIGVNYVTYHGYESGKAKMSLESAKKFLKHPRFRKYRDWFLFDEVNTEAGQIVPALAHIGQESTKSSHSEKKTG</sequence>
<dbReference type="InterPro" id="IPR010982">
    <property type="entry name" value="Lambda_DNA-bd_dom_sf"/>
</dbReference>
<dbReference type="GeneID" id="93734986"/>